<gene>
    <name evidence="2" type="ORF">Q644_22910</name>
</gene>
<dbReference type="EMBL" id="ASXJ01000187">
    <property type="protein sequence ID" value="ERM01194.1"/>
    <property type="molecule type" value="Genomic_DNA"/>
</dbReference>
<reference evidence="2 3" key="1">
    <citation type="journal article" date="2014" name="FEMS Microbiol. Lett.">
        <title>Genome sequencing analysis reveals virulence-related gene content of Ochrobactrum intermedium strain 229E, a urease-positive strain isolated from the human gastric niche.</title>
        <authorList>
            <person name="Kulkarni G.J."/>
            <person name="Shetty S."/>
            <person name="Dharne M.S."/>
            <person name="Shouche Y.S."/>
        </authorList>
    </citation>
    <scope>NUCLEOTIDE SEQUENCE [LARGE SCALE GENOMIC DNA]</scope>
    <source>
        <strain evidence="2 3">229E</strain>
    </source>
</reference>
<evidence type="ECO:0000313" key="2">
    <source>
        <dbReference type="EMBL" id="ERM01194.1"/>
    </source>
</evidence>
<protein>
    <submittedName>
        <fullName evidence="2">Uncharacterized protein</fullName>
    </submittedName>
</protein>
<feature type="region of interest" description="Disordered" evidence="1">
    <location>
        <begin position="1"/>
        <end position="21"/>
    </location>
</feature>
<evidence type="ECO:0000313" key="3">
    <source>
        <dbReference type="Proteomes" id="UP000016842"/>
    </source>
</evidence>
<accession>U4V943</accession>
<comment type="caution">
    <text evidence="2">The sequence shown here is derived from an EMBL/GenBank/DDBJ whole genome shotgun (WGS) entry which is preliminary data.</text>
</comment>
<organism evidence="2 3">
    <name type="scientific">Brucella intermedia 229E</name>
    <dbReference type="NCBI Taxonomy" id="1337887"/>
    <lineage>
        <taxon>Bacteria</taxon>
        <taxon>Pseudomonadati</taxon>
        <taxon>Pseudomonadota</taxon>
        <taxon>Alphaproteobacteria</taxon>
        <taxon>Hyphomicrobiales</taxon>
        <taxon>Brucellaceae</taxon>
        <taxon>Brucella/Ochrobactrum group</taxon>
        <taxon>Brucella</taxon>
    </lineage>
</organism>
<dbReference type="Proteomes" id="UP000016842">
    <property type="component" value="Unassembled WGS sequence"/>
</dbReference>
<sequence length="42" mass="4447">MQRSLHQSAPPETGPSSMKMDLAAKAEAMARVASGEIVLMSM</sequence>
<name>U4V943_9HYPH</name>
<dbReference type="AlphaFoldDB" id="U4V943"/>
<proteinExistence type="predicted"/>
<evidence type="ECO:0000256" key="1">
    <source>
        <dbReference type="SAM" id="MobiDB-lite"/>
    </source>
</evidence>